<dbReference type="AlphaFoldDB" id="A0A2Y9U181"/>
<dbReference type="Proteomes" id="UP000244908">
    <property type="component" value="Chromosome"/>
</dbReference>
<dbReference type="EMBL" id="CP029185">
    <property type="protein sequence ID" value="AWH89783.1"/>
    <property type="molecule type" value="Genomic_DNA"/>
</dbReference>
<name>A0A2Y9U181_9GAMM</name>
<sequence>MFIWLFHADENYCSKSAIGQFITHLGSVCRIAFRFSTPKNLNKKQLIRWLKKVAARTLLGQT</sequence>
<dbReference type="KEGG" id="lpv:HYN51_15305"/>
<keyword evidence="2" id="KW-1185">Reference proteome</keyword>
<protein>
    <recommendedName>
        <fullName evidence="3">Transposase</fullName>
    </recommendedName>
</protein>
<proteinExistence type="predicted"/>
<reference evidence="1 2" key="1">
    <citation type="journal article" date="2019" name="Int. J. Syst. Evol. Microbiol.">
        <title>Limnobaculum parvum gen. nov., sp. nov., isolated from a freshwater lake.</title>
        <authorList>
            <person name="Baek C."/>
            <person name="Shin S.K."/>
            <person name="Yi H."/>
        </authorList>
    </citation>
    <scope>NUCLEOTIDE SEQUENCE [LARGE SCALE GENOMIC DNA]</scope>
    <source>
        <strain evidence="1 2">HYN0051</strain>
    </source>
</reference>
<evidence type="ECO:0000313" key="1">
    <source>
        <dbReference type="EMBL" id="AWH89783.1"/>
    </source>
</evidence>
<evidence type="ECO:0008006" key="3">
    <source>
        <dbReference type="Google" id="ProtNLM"/>
    </source>
</evidence>
<organism evidence="1 2">
    <name type="scientific">Limnobaculum parvum</name>
    <dbReference type="NCBI Taxonomy" id="2172103"/>
    <lineage>
        <taxon>Bacteria</taxon>
        <taxon>Pseudomonadati</taxon>
        <taxon>Pseudomonadota</taxon>
        <taxon>Gammaproteobacteria</taxon>
        <taxon>Enterobacterales</taxon>
        <taxon>Budviciaceae</taxon>
        <taxon>Limnobaculum</taxon>
    </lineage>
</organism>
<gene>
    <name evidence="1" type="ORF">HYN51_15305</name>
</gene>
<evidence type="ECO:0000313" key="2">
    <source>
        <dbReference type="Proteomes" id="UP000244908"/>
    </source>
</evidence>
<accession>A0A2Y9U181</accession>